<reference evidence="2 3" key="1">
    <citation type="submission" date="2016-10" db="EMBL/GenBank/DDBJ databases">
        <authorList>
            <person name="de Groot N.N."/>
        </authorList>
    </citation>
    <scope>NUCLEOTIDE SEQUENCE [LARGE SCALE GENOMIC DNA]</scope>
    <source>
        <strain evidence="2 3">CGMCC 1.7059</strain>
    </source>
</reference>
<dbReference type="InterPro" id="IPR003787">
    <property type="entry name" value="Sulphur_relay_DsrE/F-like"/>
</dbReference>
<evidence type="ECO:0000313" key="3">
    <source>
        <dbReference type="Proteomes" id="UP000199675"/>
    </source>
</evidence>
<dbReference type="AlphaFoldDB" id="A0A1H2V7C8"/>
<name>A0A1H2V7C8_9GAMM</name>
<proteinExistence type="inferred from homology"/>
<sequence length="115" mass="12453">MSVLVIIDQAPYGSWRGRESLDMALSLAAFDQPASLLFTGPGVNWLRAGQEPAGLSQKAVERNVSAAPIFGIEELLVDRQSLAKYQLEPSALIAGTSTVDYTPELLANYYHVVCL</sequence>
<dbReference type="PANTHER" id="PTHR38780:SF1">
    <property type="entry name" value="PROTEIN TUSC"/>
    <property type="match status" value="1"/>
</dbReference>
<accession>A0A1H2V7C8</accession>
<dbReference type="InterPro" id="IPR017462">
    <property type="entry name" value="Sulphur_relay_TusC/DsrF"/>
</dbReference>
<keyword evidence="3" id="KW-1185">Reference proteome</keyword>
<dbReference type="InterPro" id="IPR027396">
    <property type="entry name" value="DsrEFH-like"/>
</dbReference>
<dbReference type="PANTHER" id="PTHR38780">
    <property type="entry name" value="PROTEIN TUSC"/>
    <property type="match status" value="1"/>
</dbReference>
<dbReference type="EMBL" id="FNNE01000003">
    <property type="protein sequence ID" value="SDW64246.1"/>
    <property type="molecule type" value="Genomic_DNA"/>
</dbReference>
<dbReference type="RefSeq" id="WP_091812170.1">
    <property type="nucleotide sequence ID" value="NZ_FNNE01000003.1"/>
</dbReference>
<dbReference type="STRING" id="488533.SAMN04487960_103360"/>
<dbReference type="OrthoDB" id="9789418at2"/>
<protein>
    <submittedName>
        <fullName evidence="2">tRNA 2-thiouridine synthesizing protein C</fullName>
    </submittedName>
</protein>
<evidence type="ECO:0000313" key="2">
    <source>
        <dbReference type="EMBL" id="SDW64246.1"/>
    </source>
</evidence>
<dbReference type="Proteomes" id="UP000199675">
    <property type="component" value="Unassembled WGS sequence"/>
</dbReference>
<dbReference type="SUPFAM" id="SSF75169">
    <property type="entry name" value="DsrEFH-like"/>
    <property type="match status" value="1"/>
</dbReference>
<dbReference type="Gene3D" id="3.40.1260.10">
    <property type="entry name" value="DsrEFH-like"/>
    <property type="match status" value="1"/>
</dbReference>
<dbReference type="Pfam" id="PF02635">
    <property type="entry name" value="DsrE"/>
    <property type="match status" value="1"/>
</dbReference>
<organism evidence="2 3">
    <name type="scientific">Marinobacter mobilis</name>
    <dbReference type="NCBI Taxonomy" id="488533"/>
    <lineage>
        <taxon>Bacteria</taxon>
        <taxon>Pseudomonadati</taxon>
        <taxon>Pseudomonadota</taxon>
        <taxon>Gammaproteobacteria</taxon>
        <taxon>Pseudomonadales</taxon>
        <taxon>Marinobacteraceae</taxon>
        <taxon>Marinobacter</taxon>
    </lineage>
</organism>
<evidence type="ECO:0000256" key="1">
    <source>
        <dbReference type="ARBA" id="ARBA00005996"/>
    </source>
</evidence>
<comment type="similarity">
    <text evidence="1">Belongs to the DsrF/TusC family.</text>
</comment>
<gene>
    <name evidence="2" type="ORF">SAMN04487960_103360</name>
</gene>